<evidence type="ECO:0000313" key="1">
    <source>
        <dbReference type="EMBL" id="ALV42009.1"/>
    </source>
</evidence>
<dbReference type="KEGG" id="psul:AU252_13270"/>
<dbReference type="Proteomes" id="UP000065151">
    <property type="component" value="Chromosome"/>
</dbReference>
<evidence type="ECO:0000313" key="2">
    <source>
        <dbReference type="Proteomes" id="UP000065151"/>
    </source>
</evidence>
<dbReference type="STRING" id="121292.AU252_13270"/>
<dbReference type="InterPro" id="IPR050952">
    <property type="entry name" value="TRIM-NHL_E3_ligases"/>
</dbReference>
<reference evidence="1 2" key="1">
    <citation type="submission" date="2015-12" db="EMBL/GenBank/DDBJ databases">
        <authorList>
            <person name="Shamseldin A."/>
            <person name="Moawad H."/>
            <person name="Abd El-Rahim W.M."/>
            <person name="Sadowsky M.J."/>
        </authorList>
    </citation>
    <scope>NUCLEOTIDE SEQUENCE [LARGE SCALE GENOMIC DNA]</scope>
    <source>
        <strain evidence="1 2">Ar51</strain>
    </source>
</reference>
<accession>A0A0U3FDZ7</accession>
<evidence type="ECO:0008006" key="3">
    <source>
        <dbReference type="Google" id="ProtNLM"/>
    </source>
</evidence>
<protein>
    <recommendedName>
        <fullName evidence="3">Peptidylglycine monooxygenase</fullName>
    </recommendedName>
</protein>
<organism evidence="1">
    <name type="scientific">Pseudarthrobacter sulfonivorans</name>
    <dbReference type="NCBI Taxonomy" id="121292"/>
    <lineage>
        <taxon>Bacteria</taxon>
        <taxon>Bacillati</taxon>
        <taxon>Actinomycetota</taxon>
        <taxon>Actinomycetes</taxon>
        <taxon>Micrococcales</taxon>
        <taxon>Micrococcaceae</taxon>
        <taxon>Pseudarthrobacter</taxon>
    </lineage>
</organism>
<dbReference type="RefSeq" id="WP_058931133.1">
    <property type="nucleotide sequence ID" value="NZ_CP013747.1"/>
</dbReference>
<dbReference type="AlphaFoldDB" id="A0A0U3FDZ7"/>
<dbReference type="GO" id="GO:0008270">
    <property type="term" value="F:zinc ion binding"/>
    <property type="evidence" value="ECO:0007669"/>
    <property type="project" value="UniProtKB-KW"/>
</dbReference>
<dbReference type="SUPFAM" id="SSF101898">
    <property type="entry name" value="NHL repeat"/>
    <property type="match status" value="1"/>
</dbReference>
<dbReference type="PANTHER" id="PTHR24104">
    <property type="entry name" value="E3 UBIQUITIN-PROTEIN LIGASE NHLRC1-RELATED"/>
    <property type="match status" value="1"/>
</dbReference>
<dbReference type="EMBL" id="CP013747">
    <property type="protein sequence ID" value="ALV42009.1"/>
    <property type="molecule type" value="Genomic_DNA"/>
</dbReference>
<dbReference type="PANTHER" id="PTHR24104:SF25">
    <property type="entry name" value="PROTEIN LIN-41"/>
    <property type="match status" value="1"/>
</dbReference>
<dbReference type="Gene3D" id="2.120.10.30">
    <property type="entry name" value="TolB, C-terminal domain"/>
    <property type="match status" value="1"/>
</dbReference>
<sequence>MTEVSGWEDLSGLLPESRGWMHSGVAVLSDGRVLCAHPEGRDLLVIDPSGRAETIPTSLTEMHSIFTCERDGEEVIAVADPGHRFVEDPADASAYADHFSPGRAVILNRDGSVLLELECPPLLDYALESWRPTSIAVDDSRYTGSGDIWVADGYGASLVHRFDASGHYLGTRDGAETGTAFACPHGIVLRTHHGRLEIYVADRTNRRIVVMDRNGMQSRILGEGVLDSPSSLVLVGDRIYVTELFGGVARFDGDAFTRVLEQTRPRSNEDDAWPNRRTPGGLDGPVVDPGFFNSPHGIAADGHWLYVTEWFIGGRLSRLSLTQY</sequence>
<dbReference type="InterPro" id="IPR011042">
    <property type="entry name" value="6-blade_b-propeller_TolB-like"/>
</dbReference>
<name>A0A0U3FDZ7_9MICC</name>
<proteinExistence type="predicted"/>
<gene>
    <name evidence="1" type="ORF">AU252_13270</name>
</gene>